<feature type="domain" description="Protein kinase" evidence="20">
    <location>
        <begin position="361"/>
        <end position="615"/>
    </location>
</feature>
<feature type="region of interest" description="Disordered" evidence="17">
    <location>
        <begin position="253"/>
        <end position="272"/>
    </location>
</feature>
<feature type="domain" description="Gnk2-homologous" evidence="21">
    <location>
        <begin position="774"/>
        <end position="882"/>
    </location>
</feature>
<gene>
    <name evidence="22" type="ORF">Ccrd_024114</name>
</gene>
<keyword evidence="12 18" id="KW-0472">Membrane</keyword>
<dbReference type="AlphaFoldDB" id="A0A118JSA3"/>
<keyword evidence="13" id="KW-0675">Receptor</keyword>
<dbReference type="GO" id="GO:0006950">
    <property type="term" value="P:response to stress"/>
    <property type="evidence" value="ECO:0007669"/>
    <property type="project" value="UniProtKB-ARBA"/>
</dbReference>
<evidence type="ECO:0000256" key="15">
    <source>
        <dbReference type="ARBA" id="ARBA00047558"/>
    </source>
</evidence>
<feature type="signal peptide" evidence="19">
    <location>
        <begin position="1"/>
        <end position="23"/>
    </location>
</feature>
<comment type="catalytic activity">
    <reaction evidence="15">
        <text>L-seryl-[protein] + ATP = O-phospho-L-seryl-[protein] + ADP + H(+)</text>
        <dbReference type="Rhea" id="RHEA:17989"/>
        <dbReference type="Rhea" id="RHEA-COMP:9863"/>
        <dbReference type="Rhea" id="RHEA-COMP:11604"/>
        <dbReference type="ChEBI" id="CHEBI:15378"/>
        <dbReference type="ChEBI" id="CHEBI:29999"/>
        <dbReference type="ChEBI" id="CHEBI:30616"/>
        <dbReference type="ChEBI" id="CHEBI:83421"/>
        <dbReference type="ChEBI" id="CHEBI:456216"/>
    </reaction>
</comment>
<keyword evidence="9" id="KW-0418">Kinase</keyword>
<evidence type="ECO:0000256" key="4">
    <source>
        <dbReference type="ARBA" id="ARBA00022679"/>
    </source>
</evidence>
<dbReference type="FunFam" id="1.10.510.10:FF:000129">
    <property type="entry name" value="cysteine-rich receptor-like protein kinase 10"/>
    <property type="match status" value="2"/>
</dbReference>
<dbReference type="GO" id="GO:0005524">
    <property type="term" value="F:ATP binding"/>
    <property type="evidence" value="ECO:0007669"/>
    <property type="project" value="UniProtKB-KW"/>
</dbReference>
<dbReference type="GO" id="GO:0004674">
    <property type="term" value="F:protein serine/threonine kinase activity"/>
    <property type="evidence" value="ECO:0007669"/>
    <property type="project" value="UniProtKB-KW"/>
</dbReference>
<dbReference type="InterPro" id="IPR002902">
    <property type="entry name" value="GNK2"/>
</dbReference>
<feature type="domain" description="Gnk2-homologous" evidence="21">
    <location>
        <begin position="27"/>
        <end position="130"/>
    </location>
</feature>
<comment type="catalytic activity">
    <reaction evidence="16">
        <text>L-threonyl-[protein] + ATP = O-phospho-L-threonyl-[protein] + ADP + H(+)</text>
        <dbReference type="Rhea" id="RHEA:46608"/>
        <dbReference type="Rhea" id="RHEA-COMP:11060"/>
        <dbReference type="Rhea" id="RHEA-COMP:11605"/>
        <dbReference type="ChEBI" id="CHEBI:15378"/>
        <dbReference type="ChEBI" id="CHEBI:30013"/>
        <dbReference type="ChEBI" id="CHEBI:30616"/>
        <dbReference type="ChEBI" id="CHEBI:61977"/>
        <dbReference type="ChEBI" id="CHEBI:456216"/>
    </reaction>
</comment>
<keyword evidence="4" id="KW-0808">Transferase</keyword>
<evidence type="ECO:0000313" key="23">
    <source>
        <dbReference type="Proteomes" id="UP000243975"/>
    </source>
</evidence>
<keyword evidence="10" id="KW-0067">ATP-binding</keyword>
<dbReference type="FunFam" id="3.30.430.20:FF:000002">
    <property type="entry name" value="Cysteine-rich receptor-like protein kinase 10"/>
    <property type="match status" value="1"/>
</dbReference>
<evidence type="ECO:0000256" key="17">
    <source>
        <dbReference type="SAM" id="MobiDB-lite"/>
    </source>
</evidence>
<evidence type="ECO:0000256" key="14">
    <source>
        <dbReference type="ARBA" id="ARBA00023180"/>
    </source>
</evidence>
<sequence length="1200" mass="132053">MESISMIQFLLLILLQSLCFAAGQTNDFPIFRCRTSENFTNNSVYQTNIDTALASVSSAVGTHYGFSNASAGKSPDTVSAIALCRGDIGSEICKDCVRNSIVLLRRTCSNQIEALIWSLNCTVLYSNRTYSPTYDSRPNAKSRSYVNASNIDDFGKALRDLAGRLRAESAGGNSLRKFATGDVNYGTDSSKIYGMMQCSPDLSAFDCNSCLSVVFSEAQTCCNGDIDVGVFFPSCYVRYSNASFYNDPPAISLPSPTPSSTPSSASPGGTRNSSKRIYVIVSIACVFVGLVSIALCFLVMKARRNAAANKQNKSAFSSLLMSENQNHSVNFAEAGSVEMEMGSVGSLQFDLGTIEAATKNFFVENKIGEGGFGPVYKGVLVNGVEVAVKRLSKSSGQGSQEFVNEVILMAKLQHRNLVRLLGFCLDADEKLLIYEYVSHKSLDYFLFDPNRHGHLDWPRRYKIIGGVTRGMVYLHEDSRLRIIHRDLKASNILLDLDMNAKISDFGLARIVGADQIQANTKRIVGTYGYMSPEYALHGHFSVKSDVFAFGVVVLEIIMGKKRTAMELLDPTLVETCCKDEVMRCINIGLLCVQEDVDARPYMANVLNLLNNHSIILPSPTTPPHYLPKTPKISHISVNKMETKSIKPFLFLLLLQLLINTLHLAIAQAPDFGIYACRNNGNFTSTTYQQTLESALNSLPGNVANHGGFYHSSAGNITATALCRGNIGPNPCEDCVKNSIPSLRRTCHNHKEAAVWYSDCMVRYSDRKILGVVDNWISGNLSNTAVVADVSEFNKALSNLTTRLQAEAAGGDSVRKFASGNVTWGPDLLTIYGVSQCSPDLSRDQCDKCINGTIIGIHDCCSGRVAARVFTPNCFLRYSNEHFLNDGVEMGMGSVHSLQFDLATIEAATKNFFVENKIGEGGFGPVYKGVLANGMEIAVKRLSKSSGQGSQEFINEVILMVKLQHRNLVRLLGCGHLDWPKRYKIIGGIARGMLYLHEDSRLRIIHRDLKVSNILLDDDMNAKISDFGLARIIGVDQIDVNTNRIVGTYGYMAPEYAMHGHFSVKSDVFAFGVVVLEIITGRKSTRFYDQDKPEDLPHFAWKKWREGIAMEELLDPTLFETCCEDEVMRCINIGLLCVQEDVDARPNMANVLNLLNNYSITLPTPTTPPRYLPKTPASYFSSSVSIPRSTDESLITEVGPR</sequence>
<keyword evidence="6 19" id="KW-0732">Signal</keyword>
<keyword evidence="11 18" id="KW-1133">Transmembrane helix</keyword>
<evidence type="ECO:0000256" key="8">
    <source>
        <dbReference type="ARBA" id="ARBA00022741"/>
    </source>
</evidence>
<dbReference type="PANTHER" id="PTHR27002:SF929">
    <property type="entry name" value="GNK2-LIKE DOMAIN-CONTAINING PROTEIN-RELATED"/>
    <property type="match status" value="1"/>
</dbReference>
<dbReference type="InterPro" id="IPR038408">
    <property type="entry name" value="GNK2_sf"/>
</dbReference>
<dbReference type="FunFam" id="3.30.200.20:FF:000217">
    <property type="entry name" value="probable LRR receptor-like serine/threonine-protein kinase At1g53430"/>
    <property type="match status" value="1"/>
</dbReference>
<dbReference type="InterPro" id="IPR000719">
    <property type="entry name" value="Prot_kinase_dom"/>
</dbReference>
<comment type="subcellular location">
    <subcellularLocation>
        <location evidence="1">Membrane</location>
        <topology evidence="1">Single-pass membrane protein</topology>
    </subcellularLocation>
</comment>
<dbReference type="PROSITE" id="PS50011">
    <property type="entry name" value="PROTEIN_KINASE_DOM"/>
    <property type="match status" value="2"/>
</dbReference>
<dbReference type="InterPro" id="IPR001245">
    <property type="entry name" value="Ser-Thr/Tyr_kinase_cat_dom"/>
</dbReference>
<protein>
    <submittedName>
        <fullName evidence="22">Concanavalin A-like lectin/glucanase, subgroup</fullName>
    </submittedName>
</protein>
<dbReference type="CDD" id="cd23509">
    <property type="entry name" value="Gnk2-like"/>
    <property type="match status" value="4"/>
</dbReference>
<reference evidence="22 23" key="1">
    <citation type="journal article" date="2016" name="Sci. Rep.">
        <title>The genome sequence of the outbreeding globe artichoke constructed de novo incorporating a phase-aware low-pass sequencing strategy of F1 progeny.</title>
        <authorList>
            <person name="Scaglione D."/>
            <person name="Reyes-Chin-Wo S."/>
            <person name="Acquadro A."/>
            <person name="Froenicke L."/>
            <person name="Portis E."/>
            <person name="Beitel C."/>
            <person name="Tirone M."/>
            <person name="Mauro R."/>
            <person name="Lo Monaco A."/>
            <person name="Mauromicale G."/>
            <person name="Faccioli P."/>
            <person name="Cattivelli L."/>
            <person name="Rieseberg L."/>
            <person name="Michelmore R."/>
            <person name="Lanteri S."/>
        </authorList>
    </citation>
    <scope>NUCLEOTIDE SEQUENCE [LARGE SCALE GENOMIC DNA]</scope>
    <source>
        <strain evidence="22">2C</strain>
    </source>
</reference>
<evidence type="ECO:0000256" key="18">
    <source>
        <dbReference type="SAM" id="Phobius"/>
    </source>
</evidence>
<keyword evidence="14" id="KW-0325">Glycoprotein</keyword>
<evidence type="ECO:0000256" key="1">
    <source>
        <dbReference type="ARBA" id="ARBA00004167"/>
    </source>
</evidence>
<keyword evidence="2" id="KW-0723">Serine/threonine-protein kinase</keyword>
<evidence type="ECO:0000256" key="11">
    <source>
        <dbReference type="ARBA" id="ARBA00022989"/>
    </source>
</evidence>
<dbReference type="SUPFAM" id="SSF56112">
    <property type="entry name" value="Protein kinase-like (PK-like)"/>
    <property type="match status" value="2"/>
</dbReference>
<dbReference type="EMBL" id="LEKV01005448">
    <property type="protein sequence ID" value="KVH88331.1"/>
    <property type="molecule type" value="Genomic_DNA"/>
</dbReference>
<keyword evidence="5 18" id="KW-0812">Transmembrane</keyword>
<accession>A0A118JSA3</accession>
<dbReference type="Gramene" id="KVH88331">
    <property type="protein sequence ID" value="KVH88331"/>
    <property type="gene ID" value="Ccrd_024114"/>
</dbReference>
<evidence type="ECO:0000259" key="20">
    <source>
        <dbReference type="PROSITE" id="PS50011"/>
    </source>
</evidence>
<evidence type="ECO:0000256" key="3">
    <source>
        <dbReference type="ARBA" id="ARBA00022553"/>
    </source>
</evidence>
<organism evidence="22 23">
    <name type="scientific">Cynara cardunculus var. scolymus</name>
    <name type="common">Globe artichoke</name>
    <name type="synonym">Cynara scolymus</name>
    <dbReference type="NCBI Taxonomy" id="59895"/>
    <lineage>
        <taxon>Eukaryota</taxon>
        <taxon>Viridiplantae</taxon>
        <taxon>Streptophyta</taxon>
        <taxon>Embryophyta</taxon>
        <taxon>Tracheophyta</taxon>
        <taxon>Spermatophyta</taxon>
        <taxon>Magnoliopsida</taxon>
        <taxon>eudicotyledons</taxon>
        <taxon>Gunneridae</taxon>
        <taxon>Pentapetalae</taxon>
        <taxon>asterids</taxon>
        <taxon>campanulids</taxon>
        <taxon>Asterales</taxon>
        <taxon>Asteraceae</taxon>
        <taxon>Carduoideae</taxon>
        <taxon>Cardueae</taxon>
        <taxon>Carduinae</taxon>
        <taxon>Cynara</taxon>
    </lineage>
</organism>
<dbReference type="PROSITE" id="PS00108">
    <property type="entry name" value="PROTEIN_KINASE_ST"/>
    <property type="match status" value="2"/>
</dbReference>
<dbReference type="OMA" id="ETHIENA"/>
<evidence type="ECO:0000256" key="9">
    <source>
        <dbReference type="ARBA" id="ARBA00022777"/>
    </source>
</evidence>
<feature type="domain" description="Gnk2-homologous" evidence="21">
    <location>
        <begin position="669"/>
        <end position="768"/>
    </location>
</feature>
<keyword evidence="3" id="KW-0597">Phosphoprotein</keyword>
<evidence type="ECO:0000256" key="7">
    <source>
        <dbReference type="ARBA" id="ARBA00022737"/>
    </source>
</evidence>
<evidence type="ECO:0000256" key="5">
    <source>
        <dbReference type="ARBA" id="ARBA00022692"/>
    </source>
</evidence>
<keyword evidence="7" id="KW-0677">Repeat</keyword>
<feature type="domain" description="Gnk2-homologous" evidence="21">
    <location>
        <begin position="136"/>
        <end position="244"/>
    </location>
</feature>
<dbReference type="Gene3D" id="1.10.510.10">
    <property type="entry name" value="Transferase(Phosphotransferase) domain 1"/>
    <property type="match status" value="2"/>
</dbReference>
<feature type="compositionally biased region" description="Low complexity" evidence="17">
    <location>
        <begin position="253"/>
        <end position="267"/>
    </location>
</feature>
<dbReference type="InterPro" id="IPR008271">
    <property type="entry name" value="Ser/Thr_kinase_AS"/>
</dbReference>
<dbReference type="PANTHER" id="PTHR27002">
    <property type="entry name" value="RECEPTOR-LIKE SERINE/THREONINE-PROTEIN KINASE SD1-8"/>
    <property type="match status" value="1"/>
</dbReference>
<evidence type="ECO:0000256" key="16">
    <source>
        <dbReference type="ARBA" id="ARBA00047951"/>
    </source>
</evidence>
<dbReference type="Gene3D" id="3.30.200.20">
    <property type="entry name" value="Phosphorylase Kinase, domain 1"/>
    <property type="match status" value="2"/>
</dbReference>
<evidence type="ECO:0000256" key="2">
    <source>
        <dbReference type="ARBA" id="ARBA00022527"/>
    </source>
</evidence>
<name>A0A118JSA3_CYNCS</name>
<evidence type="ECO:0000259" key="21">
    <source>
        <dbReference type="PROSITE" id="PS51473"/>
    </source>
</evidence>
<dbReference type="Pfam" id="PF01657">
    <property type="entry name" value="Stress-antifung"/>
    <property type="match status" value="4"/>
</dbReference>
<evidence type="ECO:0000256" key="12">
    <source>
        <dbReference type="ARBA" id="ARBA00023136"/>
    </source>
</evidence>
<evidence type="ECO:0000256" key="19">
    <source>
        <dbReference type="SAM" id="SignalP"/>
    </source>
</evidence>
<evidence type="ECO:0000256" key="6">
    <source>
        <dbReference type="ARBA" id="ARBA00022729"/>
    </source>
</evidence>
<dbReference type="Proteomes" id="UP000243975">
    <property type="component" value="Unassembled WGS sequence"/>
</dbReference>
<dbReference type="PROSITE" id="PS51473">
    <property type="entry name" value="GNK2"/>
    <property type="match status" value="4"/>
</dbReference>
<dbReference type="GO" id="GO:0005886">
    <property type="term" value="C:plasma membrane"/>
    <property type="evidence" value="ECO:0007669"/>
    <property type="project" value="TreeGrafter"/>
</dbReference>
<evidence type="ECO:0000256" key="13">
    <source>
        <dbReference type="ARBA" id="ARBA00023170"/>
    </source>
</evidence>
<dbReference type="InterPro" id="IPR011009">
    <property type="entry name" value="Kinase-like_dom_sf"/>
</dbReference>
<dbReference type="FunFam" id="3.30.200.20:FF:000142">
    <property type="entry name" value="Cysteine-rich receptor-like protein kinase 10"/>
    <property type="match status" value="1"/>
</dbReference>
<keyword evidence="23" id="KW-1185">Reference proteome</keyword>
<feature type="domain" description="Protein kinase" evidence="20">
    <location>
        <begin position="911"/>
        <end position="1158"/>
    </location>
</feature>
<feature type="chain" id="PRO_5007159643" evidence="19">
    <location>
        <begin position="24"/>
        <end position="1200"/>
    </location>
</feature>
<proteinExistence type="predicted"/>
<dbReference type="SMART" id="SM00220">
    <property type="entry name" value="S_TKc"/>
    <property type="match status" value="2"/>
</dbReference>
<keyword evidence="8" id="KW-0547">Nucleotide-binding</keyword>
<evidence type="ECO:0000256" key="10">
    <source>
        <dbReference type="ARBA" id="ARBA00022840"/>
    </source>
</evidence>
<dbReference type="CDD" id="cd14066">
    <property type="entry name" value="STKc_IRAK"/>
    <property type="match status" value="1"/>
</dbReference>
<feature type="transmembrane region" description="Helical" evidence="18">
    <location>
        <begin position="648"/>
        <end position="668"/>
    </location>
</feature>
<dbReference type="Gene3D" id="3.30.430.20">
    <property type="entry name" value="Gnk2 domain, C-X8-C-X2-C motif"/>
    <property type="match status" value="4"/>
</dbReference>
<evidence type="ECO:0000313" key="22">
    <source>
        <dbReference type="EMBL" id="KVH88331.1"/>
    </source>
</evidence>
<feature type="transmembrane region" description="Helical" evidence="18">
    <location>
        <begin position="277"/>
        <end position="300"/>
    </location>
</feature>
<comment type="caution">
    <text evidence="22">The sequence shown here is derived from an EMBL/GenBank/DDBJ whole genome shotgun (WGS) entry which is preliminary data.</text>
</comment>
<dbReference type="Pfam" id="PF07714">
    <property type="entry name" value="PK_Tyr_Ser-Thr"/>
    <property type="match status" value="3"/>
</dbReference>